<keyword evidence="2" id="KW-0479">Metal-binding</keyword>
<keyword evidence="3" id="KW-0408">Iron</keyword>
<name>A0ABR7UA73_9BRAD</name>
<dbReference type="PANTHER" id="PTHR21496">
    <property type="entry name" value="FERREDOXIN-RELATED"/>
    <property type="match status" value="1"/>
</dbReference>
<organism evidence="6 7">
    <name type="scientific">Bradyrhizobium campsiandrae</name>
    <dbReference type="NCBI Taxonomy" id="1729892"/>
    <lineage>
        <taxon>Bacteria</taxon>
        <taxon>Pseudomonadati</taxon>
        <taxon>Pseudomonadota</taxon>
        <taxon>Alphaproteobacteria</taxon>
        <taxon>Hyphomicrobiales</taxon>
        <taxon>Nitrobacteraceae</taxon>
        <taxon>Bradyrhizobium</taxon>
    </lineage>
</organism>
<dbReference type="InterPro" id="IPR017941">
    <property type="entry name" value="Rieske_2Fe-2S"/>
</dbReference>
<dbReference type="EMBL" id="JAATTO010000031">
    <property type="protein sequence ID" value="MBC9980905.1"/>
    <property type="molecule type" value="Genomic_DNA"/>
</dbReference>
<proteinExistence type="predicted"/>
<dbReference type="PANTHER" id="PTHR21496:SF23">
    <property type="entry name" value="3-PHENYLPROPIONATE_CINNAMIC ACID DIOXYGENASE FERREDOXIN SUBUNIT"/>
    <property type="match status" value="1"/>
</dbReference>
<accession>A0ABR7UA73</accession>
<dbReference type="PROSITE" id="PS51296">
    <property type="entry name" value="RIESKE"/>
    <property type="match status" value="1"/>
</dbReference>
<evidence type="ECO:0000256" key="1">
    <source>
        <dbReference type="ARBA" id="ARBA00022714"/>
    </source>
</evidence>
<evidence type="ECO:0000256" key="3">
    <source>
        <dbReference type="ARBA" id="ARBA00023004"/>
    </source>
</evidence>
<reference evidence="6 7" key="1">
    <citation type="journal article" date="2020" name="Arch. Microbiol.">
        <title>Bradyrhizobium campsiandrae sp. nov., a nitrogen-fixing bacterial strain isolated from a native leguminous tree from the Amazon adapted to flooded conditions.</title>
        <authorList>
            <person name="Cabral Michel D."/>
            <person name="Martins da Costa E."/>
            <person name="Azarias Guimaraes A."/>
            <person name="Soares de Carvalho T."/>
            <person name="Santos de Castro Caputo P."/>
            <person name="Willems A."/>
            <person name="de Souza Moreira F.M."/>
        </authorList>
    </citation>
    <scope>NUCLEOTIDE SEQUENCE [LARGE SCALE GENOMIC DNA]</scope>
    <source>
        <strain evidence="7">INPA 384B</strain>
    </source>
</reference>
<dbReference type="CDD" id="cd03467">
    <property type="entry name" value="Rieske"/>
    <property type="match status" value="1"/>
</dbReference>
<dbReference type="Proteomes" id="UP000639516">
    <property type="component" value="Unassembled WGS sequence"/>
</dbReference>
<sequence>MSASERQEILVGDAAELVDGKFKIVQQGALKIGVTRLRDGTIRAVRNWCPHKGAAICKGIIGGTWPPSAPGDLVFDREGEILVCPWHGFEYDLRTGDELYRKAPTRLRFYEVVERNAKIFLLVSGRALEAPALSEPPAA</sequence>
<evidence type="ECO:0000256" key="4">
    <source>
        <dbReference type="ARBA" id="ARBA00023014"/>
    </source>
</evidence>
<evidence type="ECO:0000313" key="6">
    <source>
        <dbReference type="EMBL" id="MBC9980905.1"/>
    </source>
</evidence>
<gene>
    <name evidence="6" type="ORF">HA482_22140</name>
</gene>
<dbReference type="RefSeq" id="WP_188105967.1">
    <property type="nucleotide sequence ID" value="NZ_JAANIH010000052.1"/>
</dbReference>
<comment type="caution">
    <text evidence="6">The sequence shown here is derived from an EMBL/GenBank/DDBJ whole genome shotgun (WGS) entry which is preliminary data.</text>
</comment>
<dbReference type="Pfam" id="PF00355">
    <property type="entry name" value="Rieske"/>
    <property type="match status" value="1"/>
</dbReference>
<keyword evidence="4" id="KW-0411">Iron-sulfur</keyword>
<dbReference type="Gene3D" id="2.102.10.10">
    <property type="entry name" value="Rieske [2Fe-2S] iron-sulphur domain"/>
    <property type="match status" value="1"/>
</dbReference>
<keyword evidence="7" id="KW-1185">Reference proteome</keyword>
<evidence type="ECO:0000259" key="5">
    <source>
        <dbReference type="PROSITE" id="PS51296"/>
    </source>
</evidence>
<keyword evidence="1" id="KW-0001">2Fe-2S</keyword>
<dbReference type="SUPFAM" id="SSF50022">
    <property type="entry name" value="ISP domain"/>
    <property type="match status" value="1"/>
</dbReference>
<feature type="domain" description="Rieske" evidence="5">
    <location>
        <begin position="9"/>
        <end position="121"/>
    </location>
</feature>
<evidence type="ECO:0000313" key="7">
    <source>
        <dbReference type="Proteomes" id="UP000639516"/>
    </source>
</evidence>
<dbReference type="InterPro" id="IPR036922">
    <property type="entry name" value="Rieske_2Fe-2S_sf"/>
</dbReference>
<evidence type="ECO:0000256" key="2">
    <source>
        <dbReference type="ARBA" id="ARBA00022723"/>
    </source>
</evidence>
<protein>
    <submittedName>
        <fullName evidence="6">Rieske (2Fe-2S) protein</fullName>
    </submittedName>
</protein>